<keyword evidence="5" id="KW-1278">Translocase</keyword>
<dbReference type="NCBIfam" id="TIGR01189">
    <property type="entry name" value="ccmA"/>
    <property type="match status" value="1"/>
</dbReference>
<keyword evidence="6" id="KW-0472">Membrane</keyword>
<dbReference type="OrthoDB" id="9800654at2"/>
<evidence type="ECO:0000259" key="7">
    <source>
        <dbReference type="PROSITE" id="PS50893"/>
    </source>
</evidence>
<reference evidence="8 9" key="1">
    <citation type="submission" date="2019-03" db="EMBL/GenBank/DDBJ databases">
        <title>Genomic Encyclopedia of Type Strains, Phase IV (KMG-IV): sequencing the most valuable type-strain genomes for metagenomic binning, comparative biology and taxonomic classification.</title>
        <authorList>
            <person name="Goeker M."/>
        </authorList>
    </citation>
    <scope>NUCLEOTIDE SEQUENCE [LARGE SCALE GENOMIC DNA]</scope>
    <source>
        <strain evidence="8 9">DSM 2132</strain>
    </source>
</reference>
<dbReference type="GO" id="GO:0017004">
    <property type="term" value="P:cytochrome complex assembly"/>
    <property type="evidence" value="ECO:0007669"/>
    <property type="project" value="UniProtKB-KW"/>
</dbReference>
<keyword evidence="1" id="KW-0813">Transport</keyword>
<keyword evidence="4" id="KW-0067">ATP-binding</keyword>
<dbReference type="InterPro" id="IPR017871">
    <property type="entry name" value="ABC_transporter-like_CS"/>
</dbReference>
<dbReference type="InterPro" id="IPR003439">
    <property type="entry name" value="ABC_transporter-like_ATP-bd"/>
</dbReference>
<dbReference type="Pfam" id="PF00005">
    <property type="entry name" value="ABC_tran"/>
    <property type="match status" value="1"/>
</dbReference>
<sequence>MSGSVVPDPVFPAHRLDVTDLACRRAGRPVFAGLSLSLGPGRPVWLKGPNGVGKSSLLRLLAGLGRPAAGTIALDGVALDDDPEGYAAEVHFIGHAEALKPALSLYDNTAFFARLQGVAEAQVAERVDAALDTLSLGALRDLPARMLSSGQRRRAALARLFLAARPIWLLDEPTVGLDAGARADLARLIARHAGQGGCALIASHDPLDPAMAVVEMASAASLDLGPDGDADLDMWEIA</sequence>
<name>A0A4R2PBL7_RHOSA</name>
<dbReference type="GO" id="GO:0022857">
    <property type="term" value="F:transmembrane transporter activity"/>
    <property type="evidence" value="ECO:0007669"/>
    <property type="project" value="InterPro"/>
</dbReference>
<dbReference type="EMBL" id="SLXO01000009">
    <property type="protein sequence ID" value="TCP32523.1"/>
    <property type="molecule type" value="Genomic_DNA"/>
</dbReference>
<accession>A0A4R2PBL7</accession>
<protein>
    <submittedName>
        <fullName evidence="8">Heme exporter protein A</fullName>
    </submittedName>
</protein>
<dbReference type="PROSITE" id="PS50893">
    <property type="entry name" value="ABC_TRANSPORTER_2"/>
    <property type="match status" value="1"/>
</dbReference>
<proteinExistence type="predicted"/>
<comment type="caution">
    <text evidence="8">The sequence shown here is derived from an EMBL/GenBank/DDBJ whole genome shotgun (WGS) entry which is preliminary data.</text>
</comment>
<dbReference type="PANTHER" id="PTHR43499">
    <property type="entry name" value="ABC TRANSPORTER I FAMILY MEMBER 1"/>
    <property type="match status" value="1"/>
</dbReference>
<evidence type="ECO:0000256" key="6">
    <source>
        <dbReference type="ARBA" id="ARBA00023136"/>
    </source>
</evidence>
<dbReference type="InterPro" id="IPR027417">
    <property type="entry name" value="P-loop_NTPase"/>
</dbReference>
<dbReference type="SMART" id="SM00382">
    <property type="entry name" value="AAA"/>
    <property type="match status" value="1"/>
</dbReference>
<evidence type="ECO:0000256" key="5">
    <source>
        <dbReference type="ARBA" id="ARBA00022967"/>
    </source>
</evidence>
<dbReference type="GO" id="GO:0016887">
    <property type="term" value="F:ATP hydrolysis activity"/>
    <property type="evidence" value="ECO:0007669"/>
    <property type="project" value="InterPro"/>
</dbReference>
<evidence type="ECO:0000256" key="4">
    <source>
        <dbReference type="ARBA" id="ARBA00022840"/>
    </source>
</evidence>
<evidence type="ECO:0000256" key="2">
    <source>
        <dbReference type="ARBA" id="ARBA00022741"/>
    </source>
</evidence>
<evidence type="ECO:0000256" key="3">
    <source>
        <dbReference type="ARBA" id="ARBA00022748"/>
    </source>
</evidence>
<dbReference type="Gene3D" id="3.40.50.300">
    <property type="entry name" value="P-loop containing nucleotide triphosphate hydrolases"/>
    <property type="match status" value="1"/>
</dbReference>
<gene>
    <name evidence="8" type="ORF">EV659_10915</name>
</gene>
<evidence type="ECO:0000313" key="8">
    <source>
        <dbReference type="EMBL" id="TCP32523.1"/>
    </source>
</evidence>
<dbReference type="PANTHER" id="PTHR43499:SF1">
    <property type="entry name" value="ABC TRANSPORTER I FAMILY MEMBER 1"/>
    <property type="match status" value="1"/>
</dbReference>
<evidence type="ECO:0000313" key="9">
    <source>
        <dbReference type="Proteomes" id="UP000295399"/>
    </source>
</evidence>
<dbReference type="InterPro" id="IPR005895">
    <property type="entry name" value="ABC_transptr_haem_export_CcmA"/>
</dbReference>
<feature type="domain" description="ABC transporter" evidence="7">
    <location>
        <begin position="16"/>
        <end position="237"/>
    </location>
</feature>
<evidence type="ECO:0000256" key="1">
    <source>
        <dbReference type="ARBA" id="ARBA00022448"/>
    </source>
</evidence>
<dbReference type="Proteomes" id="UP000295399">
    <property type="component" value="Unassembled WGS sequence"/>
</dbReference>
<dbReference type="FunCoup" id="A0A4R2PBL7">
    <property type="interactions" value="154"/>
</dbReference>
<dbReference type="PROSITE" id="PS00211">
    <property type="entry name" value="ABC_TRANSPORTER_1"/>
    <property type="match status" value="1"/>
</dbReference>
<dbReference type="InterPro" id="IPR003593">
    <property type="entry name" value="AAA+_ATPase"/>
</dbReference>
<dbReference type="SUPFAM" id="SSF52540">
    <property type="entry name" value="P-loop containing nucleoside triphosphate hydrolases"/>
    <property type="match status" value="1"/>
</dbReference>
<organism evidence="8 9">
    <name type="scientific">Rhodothalassium salexigens DSM 2132</name>
    <dbReference type="NCBI Taxonomy" id="1188247"/>
    <lineage>
        <taxon>Bacteria</taxon>
        <taxon>Pseudomonadati</taxon>
        <taxon>Pseudomonadota</taxon>
        <taxon>Alphaproteobacteria</taxon>
        <taxon>Rhodothalassiales</taxon>
        <taxon>Rhodothalassiaceae</taxon>
        <taxon>Rhodothalassium</taxon>
    </lineage>
</organism>
<dbReference type="GO" id="GO:0005524">
    <property type="term" value="F:ATP binding"/>
    <property type="evidence" value="ECO:0007669"/>
    <property type="project" value="UniProtKB-KW"/>
</dbReference>
<dbReference type="AlphaFoldDB" id="A0A4R2PBL7"/>
<keyword evidence="2" id="KW-0547">Nucleotide-binding</keyword>
<dbReference type="InParanoid" id="A0A4R2PBL7"/>
<keyword evidence="3" id="KW-0201">Cytochrome c-type biogenesis</keyword>
<keyword evidence="9" id="KW-1185">Reference proteome</keyword>